<dbReference type="GO" id="GO:0008168">
    <property type="term" value="F:methyltransferase activity"/>
    <property type="evidence" value="ECO:0007669"/>
    <property type="project" value="UniProtKB-KW"/>
</dbReference>
<dbReference type="Proteomes" id="UP001589867">
    <property type="component" value="Unassembled WGS sequence"/>
</dbReference>
<dbReference type="InterPro" id="IPR029063">
    <property type="entry name" value="SAM-dependent_MTases_sf"/>
</dbReference>
<organism evidence="4 5">
    <name type="scientific">Phytohabitans kaempferiae</name>
    <dbReference type="NCBI Taxonomy" id="1620943"/>
    <lineage>
        <taxon>Bacteria</taxon>
        <taxon>Bacillati</taxon>
        <taxon>Actinomycetota</taxon>
        <taxon>Actinomycetes</taxon>
        <taxon>Micromonosporales</taxon>
        <taxon>Micromonosporaceae</taxon>
    </lineage>
</organism>
<dbReference type="EC" id="2.1.1.-" evidence="4"/>
<name>A0ABV6M087_9ACTN</name>
<dbReference type="GO" id="GO:0032259">
    <property type="term" value="P:methylation"/>
    <property type="evidence" value="ECO:0007669"/>
    <property type="project" value="UniProtKB-KW"/>
</dbReference>
<keyword evidence="3" id="KW-0949">S-adenosyl-L-methionine</keyword>
<comment type="caution">
    <text evidence="4">The sequence shown here is derived from an EMBL/GenBank/DDBJ whole genome shotgun (WGS) entry which is preliminary data.</text>
</comment>
<evidence type="ECO:0000256" key="2">
    <source>
        <dbReference type="ARBA" id="ARBA00022679"/>
    </source>
</evidence>
<proteinExistence type="predicted"/>
<evidence type="ECO:0000256" key="3">
    <source>
        <dbReference type="ARBA" id="ARBA00022691"/>
    </source>
</evidence>
<keyword evidence="1 4" id="KW-0489">Methyltransferase</keyword>
<sequence>MTVKTLPMTDELHAYVVEHGSPPDEIMRDLIEETERSLPSNAQMQVAPEQAVFLSLLTKLVGARHVVEVGTFTGLSSLAMARGLADGGKVVCFDISDEFTSVARRYWERAGVADRIDLRIGPAAERLRELPQEPHIDLSFIDADKTGYPAYWEELVPRTRSGGLIVVDNVLRDGRVLAPQDDNDKAIVKFNDIAAQDERVEVVMLPIADGLTIARRR</sequence>
<evidence type="ECO:0000313" key="4">
    <source>
        <dbReference type="EMBL" id="MFC0528097.1"/>
    </source>
</evidence>
<dbReference type="RefSeq" id="WP_377249230.1">
    <property type="nucleotide sequence ID" value="NZ_JBHLUH010000012.1"/>
</dbReference>
<protein>
    <submittedName>
        <fullName evidence="4">O-methyltransferase</fullName>
        <ecNumber evidence="4">2.1.1.-</ecNumber>
    </submittedName>
</protein>
<dbReference type="InterPro" id="IPR002935">
    <property type="entry name" value="SAM_O-MeTrfase"/>
</dbReference>
<gene>
    <name evidence="4" type="ORF">ACFFIA_10525</name>
</gene>
<dbReference type="PANTHER" id="PTHR10509:SF14">
    <property type="entry name" value="CAFFEOYL-COA O-METHYLTRANSFERASE 3-RELATED"/>
    <property type="match status" value="1"/>
</dbReference>
<dbReference type="SUPFAM" id="SSF53335">
    <property type="entry name" value="S-adenosyl-L-methionine-dependent methyltransferases"/>
    <property type="match status" value="1"/>
</dbReference>
<dbReference type="EMBL" id="JBHLUH010000012">
    <property type="protein sequence ID" value="MFC0528097.1"/>
    <property type="molecule type" value="Genomic_DNA"/>
</dbReference>
<dbReference type="Gene3D" id="3.40.50.150">
    <property type="entry name" value="Vaccinia Virus protein VP39"/>
    <property type="match status" value="1"/>
</dbReference>
<dbReference type="PANTHER" id="PTHR10509">
    <property type="entry name" value="O-METHYLTRANSFERASE-RELATED"/>
    <property type="match status" value="1"/>
</dbReference>
<accession>A0ABV6M087</accession>
<reference evidence="4 5" key="1">
    <citation type="submission" date="2024-09" db="EMBL/GenBank/DDBJ databases">
        <authorList>
            <person name="Sun Q."/>
            <person name="Mori K."/>
        </authorList>
    </citation>
    <scope>NUCLEOTIDE SEQUENCE [LARGE SCALE GENOMIC DNA]</scope>
    <source>
        <strain evidence="4 5">TBRC 3947</strain>
    </source>
</reference>
<dbReference type="Pfam" id="PF01596">
    <property type="entry name" value="Methyltransf_3"/>
    <property type="match status" value="1"/>
</dbReference>
<keyword evidence="2 4" id="KW-0808">Transferase</keyword>
<dbReference type="PROSITE" id="PS51682">
    <property type="entry name" value="SAM_OMT_I"/>
    <property type="match status" value="1"/>
</dbReference>
<dbReference type="CDD" id="cd02440">
    <property type="entry name" value="AdoMet_MTases"/>
    <property type="match status" value="1"/>
</dbReference>
<evidence type="ECO:0000313" key="5">
    <source>
        <dbReference type="Proteomes" id="UP001589867"/>
    </source>
</evidence>
<keyword evidence="5" id="KW-1185">Reference proteome</keyword>
<dbReference type="InterPro" id="IPR050362">
    <property type="entry name" value="Cation-dep_OMT"/>
</dbReference>
<evidence type="ECO:0000256" key="1">
    <source>
        <dbReference type="ARBA" id="ARBA00022603"/>
    </source>
</evidence>